<dbReference type="SUPFAM" id="SSF46894">
    <property type="entry name" value="C-terminal effector domain of the bipartite response regulators"/>
    <property type="match status" value="1"/>
</dbReference>
<dbReference type="Proteomes" id="UP000619976">
    <property type="component" value="Unassembled WGS sequence"/>
</dbReference>
<keyword evidence="3" id="KW-0472">Membrane</keyword>
<feature type="DNA-binding region" description="OmpR/PhoB-type" evidence="2">
    <location>
        <begin position="24"/>
        <end position="127"/>
    </location>
</feature>
<evidence type="ECO:0000313" key="6">
    <source>
        <dbReference type="Proteomes" id="UP000619976"/>
    </source>
</evidence>
<keyword evidence="3" id="KW-1133">Transmembrane helix</keyword>
<dbReference type="Pfam" id="PF00486">
    <property type="entry name" value="Trans_reg_C"/>
    <property type="match status" value="1"/>
</dbReference>
<dbReference type="SMART" id="SM00862">
    <property type="entry name" value="Trans_reg_C"/>
    <property type="match status" value="1"/>
</dbReference>
<reference evidence="5 6" key="1">
    <citation type="submission" date="2020-12" db="EMBL/GenBank/DDBJ databases">
        <title>Enhanced detection system for hospital associated transmission using whole genome sequencing surveillance.</title>
        <authorList>
            <person name="Harrison L.H."/>
            <person name="Van Tyne D."/>
            <person name="Marsh J.W."/>
            <person name="Griffith M.P."/>
            <person name="Snyder D.J."/>
            <person name="Cooper V.S."/>
            <person name="Mustapha M."/>
        </authorList>
    </citation>
    <scope>NUCLEOTIDE SEQUENCE [LARGE SCALE GENOMIC DNA]</scope>
    <source>
        <strain evidence="5 6">PR00195</strain>
    </source>
</reference>
<accession>A0ABS0VZF0</accession>
<dbReference type="InterPro" id="IPR016032">
    <property type="entry name" value="Sig_transdc_resp-reg_C-effctor"/>
</dbReference>
<name>A0ABS0VZF0_9GAMM</name>
<dbReference type="RefSeq" id="WP_115065331.1">
    <property type="nucleotide sequence ID" value="NZ_CAXOKJ010000001.1"/>
</dbReference>
<proteinExistence type="predicted"/>
<organism evidence="5 6">
    <name type="scientific">Proteus penneri</name>
    <dbReference type="NCBI Taxonomy" id="102862"/>
    <lineage>
        <taxon>Bacteria</taxon>
        <taxon>Pseudomonadati</taxon>
        <taxon>Pseudomonadota</taxon>
        <taxon>Gammaproteobacteria</taxon>
        <taxon>Enterobacterales</taxon>
        <taxon>Morganellaceae</taxon>
        <taxon>Proteus</taxon>
    </lineage>
</organism>
<comment type="caution">
    <text evidence="5">The sequence shown here is derived from an EMBL/GenBank/DDBJ whole genome shotgun (WGS) entry which is preliminary data.</text>
</comment>
<sequence length="286" mass="32990">MGVNIEIIRNEENLRLEDEKYKDKIRYLIEDAITYFPSENVLFSNKTGEEIKLLASASECFHFLLKNQGKLISKPTLIEVGWGQYALHVSDSTFYQNILNLRKGIKECGVEGEVIKTVPRKGLLIPDNIKVSFILKNDENNFLHDEAEAEIKEFTSPSNNATSEIRSNNINYLGEHRKLVCILIILIFIILGSLGCYLNYPINYVSNYHYVGGVNGCDVNVKEKNINVIKIKDFLIRESIDCNVNKFVYITTYQNVKKLSLISCQYPLDDYMDNKCTSYYYMDKRL</sequence>
<dbReference type="InterPro" id="IPR036388">
    <property type="entry name" value="WH-like_DNA-bd_sf"/>
</dbReference>
<protein>
    <submittedName>
        <fullName evidence="5">Winged helix-turn-helix domain-containing protein</fullName>
    </submittedName>
</protein>
<feature type="transmembrane region" description="Helical" evidence="3">
    <location>
        <begin position="179"/>
        <end position="200"/>
    </location>
</feature>
<evidence type="ECO:0000256" key="2">
    <source>
        <dbReference type="PROSITE-ProRule" id="PRU01091"/>
    </source>
</evidence>
<dbReference type="Gene3D" id="1.10.10.10">
    <property type="entry name" value="Winged helix-like DNA-binding domain superfamily/Winged helix DNA-binding domain"/>
    <property type="match status" value="1"/>
</dbReference>
<dbReference type="InterPro" id="IPR001867">
    <property type="entry name" value="OmpR/PhoB-type_DNA-bd"/>
</dbReference>
<gene>
    <name evidence="5" type="ORF">JFQ69_01855</name>
</gene>
<keyword evidence="6" id="KW-1185">Reference proteome</keyword>
<keyword evidence="1 2" id="KW-0238">DNA-binding</keyword>
<keyword evidence="3" id="KW-0812">Transmembrane</keyword>
<evidence type="ECO:0000256" key="3">
    <source>
        <dbReference type="SAM" id="Phobius"/>
    </source>
</evidence>
<feature type="domain" description="OmpR/PhoB-type" evidence="4">
    <location>
        <begin position="24"/>
        <end position="127"/>
    </location>
</feature>
<dbReference type="EMBL" id="JAEKCB010000001">
    <property type="protein sequence ID" value="MBJ2116418.1"/>
    <property type="molecule type" value="Genomic_DNA"/>
</dbReference>
<dbReference type="PROSITE" id="PS51755">
    <property type="entry name" value="OMPR_PHOB"/>
    <property type="match status" value="1"/>
</dbReference>
<evidence type="ECO:0000256" key="1">
    <source>
        <dbReference type="ARBA" id="ARBA00023125"/>
    </source>
</evidence>
<evidence type="ECO:0000313" key="5">
    <source>
        <dbReference type="EMBL" id="MBJ2116418.1"/>
    </source>
</evidence>
<evidence type="ECO:0000259" key="4">
    <source>
        <dbReference type="PROSITE" id="PS51755"/>
    </source>
</evidence>